<protein>
    <submittedName>
        <fullName evidence="1">Uncharacterized protein</fullName>
    </submittedName>
</protein>
<accession>A0AAD7GHF5</accession>
<evidence type="ECO:0000313" key="2">
    <source>
        <dbReference type="Proteomes" id="UP001221757"/>
    </source>
</evidence>
<dbReference type="EMBL" id="JARKIE010000081">
    <property type="protein sequence ID" value="KAJ7688155.1"/>
    <property type="molecule type" value="Genomic_DNA"/>
</dbReference>
<comment type="caution">
    <text evidence="1">The sequence shown here is derived from an EMBL/GenBank/DDBJ whole genome shotgun (WGS) entry which is preliminary data.</text>
</comment>
<name>A0AAD7GHF5_MYCRO</name>
<keyword evidence="2" id="KW-1185">Reference proteome</keyword>
<gene>
    <name evidence="1" type="ORF">B0H17DRAFT_1069065</name>
</gene>
<organism evidence="1 2">
    <name type="scientific">Mycena rosella</name>
    <name type="common">Pink bonnet</name>
    <name type="synonym">Agaricus rosellus</name>
    <dbReference type="NCBI Taxonomy" id="1033263"/>
    <lineage>
        <taxon>Eukaryota</taxon>
        <taxon>Fungi</taxon>
        <taxon>Dikarya</taxon>
        <taxon>Basidiomycota</taxon>
        <taxon>Agaricomycotina</taxon>
        <taxon>Agaricomycetes</taxon>
        <taxon>Agaricomycetidae</taxon>
        <taxon>Agaricales</taxon>
        <taxon>Marasmiineae</taxon>
        <taxon>Mycenaceae</taxon>
        <taxon>Mycena</taxon>
    </lineage>
</organism>
<sequence>MALLPAARPKLALALASLSLSFPSFVRAPVDSAFLTGAPTLVAAAVIVGGAARTAVPGPFAAVAAVGAAYPPVLALRVRPPDVEVDVDADADEDAALDAVLIRGADSEEAAGGGIVLLLVLASLARADAAGDEADTDACLARGVNGDTGDAPGFSICVCVCAAGFVVVARVVTLAVRMRLAIVVPALDAIFFAGCGCGCGAVPTDGGRRRERGGGSGAAAMWRGVKTQA</sequence>
<evidence type="ECO:0000313" key="1">
    <source>
        <dbReference type="EMBL" id="KAJ7688155.1"/>
    </source>
</evidence>
<proteinExistence type="predicted"/>
<reference evidence="1" key="1">
    <citation type="submission" date="2023-03" db="EMBL/GenBank/DDBJ databases">
        <title>Massive genome expansion in bonnet fungi (Mycena s.s.) driven by repeated elements and novel gene families across ecological guilds.</title>
        <authorList>
            <consortium name="Lawrence Berkeley National Laboratory"/>
            <person name="Harder C.B."/>
            <person name="Miyauchi S."/>
            <person name="Viragh M."/>
            <person name="Kuo A."/>
            <person name="Thoen E."/>
            <person name="Andreopoulos B."/>
            <person name="Lu D."/>
            <person name="Skrede I."/>
            <person name="Drula E."/>
            <person name="Henrissat B."/>
            <person name="Morin E."/>
            <person name="Kohler A."/>
            <person name="Barry K."/>
            <person name="LaButti K."/>
            <person name="Morin E."/>
            <person name="Salamov A."/>
            <person name="Lipzen A."/>
            <person name="Mereny Z."/>
            <person name="Hegedus B."/>
            <person name="Baldrian P."/>
            <person name="Stursova M."/>
            <person name="Weitz H."/>
            <person name="Taylor A."/>
            <person name="Grigoriev I.V."/>
            <person name="Nagy L.G."/>
            <person name="Martin F."/>
            <person name="Kauserud H."/>
        </authorList>
    </citation>
    <scope>NUCLEOTIDE SEQUENCE</scope>
    <source>
        <strain evidence="1">CBHHK067</strain>
    </source>
</reference>
<dbReference type="Proteomes" id="UP001221757">
    <property type="component" value="Unassembled WGS sequence"/>
</dbReference>
<dbReference type="AlphaFoldDB" id="A0AAD7GHF5"/>